<gene>
    <name evidence="1" type="ORF">S101468_00928</name>
</gene>
<dbReference type="AlphaFoldDB" id="A0AAC9SNX2"/>
<dbReference type="Proteomes" id="UP000196816">
    <property type="component" value="Chromosome"/>
</dbReference>
<sequence length="69" mass="7703">MPRYIVNTTMEDGTDSVTLTDFAHEAAFFAMQVKKPHEVRRIEDAQTGQEWTGSGIGQFIDMHLSPSSS</sequence>
<protein>
    <submittedName>
        <fullName evidence="1">Uncharacterized protein</fullName>
    </submittedName>
</protein>
<dbReference type="EMBL" id="CP021922">
    <property type="protein sequence ID" value="ASC05195.1"/>
    <property type="molecule type" value="Genomic_DNA"/>
</dbReference>
<organism evidence="1 2">
    <name type="scientific">Acetobacter pasteurianus subsp. pasteurianus</name>
    <dbReference type="NCBI Taxonomy" id="481145"/>
    <lineage>
        <taxon>Bacteria</taxon>
        <taxon>Pseudomonadati</taxon>
        <taxon>Pseudomonadota</taxon>
        <taxon>Alphaproteobacteria</taxon>
        <taxon>Acetobacterales</taxon>
        <taxon>Acetobacteraceae</taxon>
        <taxon>Acetobacter</taxon>
    </lineage>
</organism>
<name>A0AAC9SNX2_ACEPA</name>
<evidence type="ECO:0000313" key="2">
    <source>
        <dbReference type="Proteomes" id="UP000196816"/>
    </source>
</evidence>
<reference evidence="1 2" key="1">
    <citation type="submission" date="2017-06" db="EMBL/GenBank/DDBJ databases">
        <title>Genome sequence of Acetobacter pasteurianus subsp. pasteurianus strain SRCM101468.</title>
        <authorList>
            <person name="Cho S.H."/>
        </authorList>
    </citation>
    <scope>NUCLEOTIDE SEQUENCE [LARGE SCALE GENOMIC DNA]</scope>
    <source>
        <strain evidence="1 2">SRCM101468</strain>
    </source>
</reference>
<accession>A0AAC9SNX2</accession>
<evidence type="ECO:0000313" key="1">
    <source>
        <dbReference type="EMBL" id="ASC05195.1"/>
    </source>
</evidence>
<proteinExistence type="predicted"/>